<evidence type="ECO:0000256" key="6">
    <source>
        <dbReference type="ARBA" id="ARBA00023242"/>
    </source>
</evidence>
<evidence type="ECO:0000256" key="3">
    <source>
        <dbReference type="ARBA" id="ARBA00017306"/>
    </source>
</evidence>
<feature type="non-terminal residue" evidence="11">
    <location>
        <position position="1"/>
    </location>
</feature>
<feature type="compositionally biased region" description="Polar residues" evidence="9">
    <location>
        <begin position="218"/>
        <end position="238"/>
    </location>
</feature>
<evidence type="ECO:0000256" key="1">
    <source>
        <dbReference type="ARBA" id="ARBA00004123"/>
    </source>
</evidence>
<evidence type="ECO:0000313" key="12">
    <source>
        <dbReference type="Proteomes" id="UP000095023"/>
    </source>
</evidence>
<reference evidence="12" key="1">
    <citation type="submission" date="2016-02" db="EMBL/GenBank/DDBJ databases">
        <title>Comparative genomics of biotechnologically important yeasts.</title>
        <authorList>
            <consortium name="DOE Joint Genome Institute"/>
            <person name="Riley R."/>
            <person name="Haridas S."/>
            <person name="Wolfe K.H."/>
            <person name="Lopes M.R."/>
            <person name="Hittinger C.T."/>
            <person name="Goker M."/>
            <person name="Salamov A."/>
            <person name="Wisecaver J."/>
            <person name="Long T.M."/>
            <person name="Aerts A.L."/>
            <person name="Barry K."/>
            <person name="Choi C."/>
            <person name="Clum A."/>
            <person name="Coughlan A.Y."/>
            <person name="Deshpande S."/>
            <person name="Douglass A.P."/>
            <person name="Hanson S.J."/>
            <person name="Klenk H.-P."/>
            <person name="Labutti K."/>
            <person name="Lapidus A."/>
            <person name="Lindquist E."/>
            <person name="Lipzen A."/>
            <person name="Meier-Kolthoff J.P."/>
            <person name="Ohm R.A."/>
            <person name="Otillar R.P."/>
            <person name="Pangilinan J."/>
            <person name="Peng Y."/>
            <person name="Rokas A."/>
            <person name="Rosa C.A."/>
            <person name="Scheuner C."/>
            <person name="Sibirny A.A."/>
            <person name="Slot J.C."/>
            <person name="Stielow J.B."/>
            <person name="Sun H."/>
            <person name="Kurtzman C.P."/>
            <person name="Blackwell M."/>
            <person name="Jeffries T.W."/>
            <person name="Grigoriev I.V."/>
        </authorList>
    </citation>
    <scope>NUCLEOTIDE SEQUENCE [LARGE SCALE GENOMIC DNA]</scope>
    <source>
        <strain evidence="12">NRRL Y-17796</strain>
    </source>
</reference>
<evidence type="ECO:0000256" key="9">
    <source>
        <dbReference type="SAM" id="MobiDB-lite"/>
    </source>
</evidence>
<dbReference type="InterPro" id="IPR045144">
    <property type="entry name" value="TAF4"/>
</dbReference>
<evidence type="ECO:0000256" key="5">
    <source>
        <dbReference type="ARBA" id="ARBA00023163"/>
    </source>
</evidence>
<dbReference type="Proteomes" id="UP000095023">
    <property type="component" value="Unassembled WGS sequence"/>
</dbReference>
<dbReference type="AlphaFoldDB" id="A0A1E4TK48"/>
<feature type="region of interest" description="Disordered" evidence="9">
    <location>
        <begin position="212"/>
        <end position="241"/>
    </location>
</feature>
<gene>
    <name evidence="11" type="ORF">CANCADRAFT_17165</name>
</gene>
<comment type="function">
    <text evidence="7">Functions as a component of the DNA-binding general transcription factor complex TFIID. Binding of TFIID to a promoter (with or without TATA element) is the initial step in pre-initiation complex (PIC) formation. TFIID plays a key role in the regulation of gene expression by RNA polymerase II through different activities such as transcription activator interaction, core promoter recognition and selectivity, TFIIA and TFIIB interaction, chromatin modification (histone acetylation by TAF1), facilitation of DNA opening and initiation of transcription.</text>
</comment>
<name>A0A1E4TK48_9ASCO</name>
<feature type="domain" description="Transcription initiation factor TFIID component TAF4 C-terminal" evidence="10">
    <location>
        <begin position="20"/>
        <end position="264"/>
    </location>
</feature>
<dbReference type="GO" id="GO:0016251">
    <property type="term" value="F:RNA polymerase II general transcription initiation factor activity"/>
    <property type="evidence" value="ECO:0007669"/>
    <property type="project" value="TreeGrafter"/>
</dbReference>
<organism evidence="11 12">
    <name type="scientific">Tortispora caseinolytica NRRL Y-17796</name>
    <dbReference type="NCBI Taxonomy" id="767744"/>
    <lineage>
        <taxon>Eukaryota</taxon>
        <taxon>Fungi</taxon>
        <taxon>Dikarya</taxon>
        <taxon>Ascomycota</taxon>
        <taxon>Saccharomycotina</taxon>
        <taxon>Trigonopsidomycetes</taxon>
        <taxon>Trigonopsidales</taxon>
        <taxon>Trigonopsidaceae</taxon>
        <taxon>Tortispora</taxon>
    </lineage>
</organism>
<proteinExistence type="inferred from homology"/>
<sequence length="264" mass="28630">PGTNADSASNRQQQLDPENLSDALLSAGVDLREEEALLSQSVVEDIPVTTSYEQLSAATTPSVASPQLAAPYTPMMGSHALASYMHSLATRNSENDLIDLVSLACEEWITHLVTSAAIVARHRKNSDRRYLTSGSMYSKGPSDLARTIRQLAIKDKEAEEKWQVRRNALKQKESTGKDGADATIADNDTNAEEAIQRATNETVALMTGSSKGKKYSWMTGSSGTSTPLGRKGSATSSDPGIRIREAREENSVMMRDLVVVLERE</sequence>
<evidence type="ECO:0000256" key="7">
    <source>
        <dbReference type="ARBA" id="ARBA00025346"/>
    </source>
</evidence>
<keyword evidence="12" id="KW-1185">Reference proteome</keyword>
<evidence type="ECO:0000256" key="8">
    <source>
        <dbReference type="ARBA" id="ARBA00031747"/>
    </source>
</evidence>
<dbReference type="PANTHER" id="PTHR15138:SF14">
    <property type="entry name" value="TRANSCRIPTION INITIATION FACTOR TFIID SUBUNIT 4"/>
    <property type="match status" value="1"/>
</dbReference>
<dbReference type="OrthoDB" id="21060at2759"/>
<keyword evidence="4" id="KW-0805">Transcription regulation</keyword>
<dbReference type="EMBL" id="KV453841">
    <property type="protein sequence ID" value="ODV92144.1"/>
    <property type="molecule type" value="Genomic_DNA"/>
</dbReference>
<keyword evidence="5" id="KW-0804">Transcription</keyword>
<feature type="non-terminal residue" evidence="11">
    <location>
        <position position="264"/>
    </location>
</feature>
<dbReference type="CDD" id="cd08045">
    <property type="entry name" value="HFD_TAF4"/>
    <property type="match status" value="1"/>
</dbReference>
<dbReference type="Pfam" id="PF05236">
    <property type="entry name" value="TAF4"/>
    <property type="match status" value="1"/>
</dbReference>
<dbReference type="GO" id="GO:0006367">
    <property type="term" value="P:transcription initiation at RNA polymerase II promoter"/>
    <property type="evidence" value="ECO:0007669"/>
    <property type="project" value="TreeGrafter"/>
</dbReference>
<evidence type="ECO:0000256" key="2">
    <source>
        <dbReference type="ARBA" id="ARBA00006178"/>
    </source>
</evidence>
<protein>
    <recommendedName>
        <fullName evidence="3">Transcription initiation factor TFIID subunit 4</fullName>
    </recommendedName>
    <alternativeName>
        <fullName evidence="8">TBP-associated factor 4</fullName>
    </alternativeName>
</protein>
<evidence type="ECO:0000256" key="4">
    <source>
        <dbReference type="ARBA" id="ARBA00023015"/>
    </source>
</evidence>
<evidence type="ECO:0000259" key="10">
    <source>
        <dbReference type="Pfam" id="PF05236"/>
    </source>
</evidence>
<dbReference type="GO" id="GO:0005669">
    <property type="term" value="C:transcription factor TFIID complex"/>
    <property type="evidence" value="ECO:0007669"/>
    <property type="project" value="InterPro"/>
</dbReference>
<comment type="similarity">
    <text evidence="2">Belongs to the TAF4 family.</text>
</comment>
<dbReference type="PANTHER" id="PTHR15138">
    <property type="entry name" value="TRANSCRIPTION INITIATION FACTOR TFIID SUBUNIT 4"/>
    <property type="match status" value="1"/>
</dbReference>
<accession>A0A1E4TK48</accession>
<dbReference type="GO" id="GO:0003677">
    <property type="term" value="F:DNA binding"/>
    <property type="evidence" value="ECO:0007669"/>
    <property type="project" value="TreeGrafter"/>
</dbReference>
<keyword evidence="6" id="KW-0539">Nucleus</keyword>
<comment type="subcellular location">
    <subcellularLocation>
        <location evidence="1">Nucleus</location>
    </subcellularLocation>
</comment>
<dbReference type="InterPro" id="IPR007900">
    <property type="entry name" value="TAF4_C"/>
</dbReference>
<evidence type="ECO:0000313" key="11">
    <source>
        <dbReference type="EMBL" id="ODV92144.1"/>
    </source>
</evidence>